<evidence type="ECO:0000256" key="4">
    <source>
        <dbReference type="ARBA" id="ARBA00023004"/>
    </source>
</evidence>
<dbReference type="InterPro" id="IPR012292">
    <property type="entry name" value="Globin/Proto"/>
</dbReference>
<dbReference type="PANTHER" id="PTHR43396:SF3">
    <property type="entry name" value="FLAVOHEMOPROTEIN"/>
    <property type="match status" value="1"/>
</dbReference>
<evidence type="ECO:0000313" key="8">
    <source>
        <dbReference type="Proteomes" id="UP001371305"/>
    </source>
</evidence>
<gene>
    <name evidence="7" type="ORF">WKV53_09580</name>
</gene>
<keyword evidence="1 5" id="KW-0349">Heme</keyword>
<keyword evidence="3" id="KW-0479">Metal-binding</keyword>
<dbReference type="InterPro" id="IPR000971">
    <property type="entry name" value="Globin"/>
</dbReference>
<dbReference type="Pfam" id="PF00042">
    <property type="entry name" value="Globin"/>
    <property type="match status" value="1"/>
</dbReference>
<evidence type="ECO:0000256" key="2">
    <source>
        <dbReference type="ARBA" id="ARBA00022621"/>
    </source>
</evidence>
<evidence type="ECO:0000256" key="5">
    <source>
        <dbReference type="RuleBase" id="RU000356"/>
    </source>
</evidence>
<evidence type="ECO:0000259" key="6">
    <source>
        <dbReference type="PROSITE" id="PS01033"/>
    </source>
</evidence>
<proteinExistence type="inferred from homology"/>
<evidence type="ECO:0000256" key="1">
    <source>
        <dbReference type="ARBA" id="ARBA00022617"/>
    </source>
</evidence>
<dbReference type="InterPro" id="IPR009050">
    <property type="entry name" value="Globin-like_sf"/>
</dbReference>
<keyword evidence="4" id="KW-0408">Iron</keyword>
<keyword evidence="5" id="KW-0813">Transport</keyword>
<sequence>MLDPEQKHRLRKTFALVERQSHVAALVFYQRLFELNPMLRPLFKTDIELQAAKLMEMLSTALSLLEKPEELTETLEELGARHVAYGVKTEHYDTVGEALLAMLSSVLGKDFNADARKAWTELYLLIASTMLRGAARVSH</sequence>
<evidence type="ECO:0000256" key="3">
    <source>
        <dbReference type="ARBA" id="ARBA00022723"/>
    </source>
</evidence>
<dbReference type="SUPFAM" id="SSF46458">
    <property type="entry name" value="Globin-like"/>
    <property type="match status" value="1"/>
</dbReference>
<keyword evidence="2 5" id="KW-0561">Oxygen transport</keyword>
<dbReference type="PROSITE" id="PS01033">
    <property type="entry name" value="GLOBIN"/>
    <property type="match status" value="1"/>
</dbReference>
<organism evidence="7 8">
    <name type="scientific">Luteolibacter soli</name>
    <dbReference type="NCBI Taxonomy" id="3135280"/>
    <lineage>
        <taxon>Bacteria</taxon>
        <taxon>Pseudomonadati</taxon>
        <taxon>Verrucomicrobiota</taxon>
        <taxon>Verrucomicrobiia</taxon>
        <taxon>Verrucomicrobiales</taxon>
        <taxon>Verrucomicrobiaceae</taxon>
        <taxon>Luteolibacter</taxon>
    </lineage>
</organism>
<dbReference type="RefSeq" id="WP_341404347.1">
    <property type="nucleotide sequence ID" value="NZ_JBBUKT010000003.1"/>
</dbReference>
<protein>
    <submittedName>
        <fullName evidence="7">Globin domain-containing protein</fullName>
    </submittedName>
</protein>
<dbReference type="Proteomes" id="UP001371305">
    <property type="component" value="Unassembled WGS sequence"/>
</dbReference>
<dbReference type="PANTHER" id="PTHR43396">
    <property type="entry name" value="FLAVOHEMOPROTEIN"/>
    <property type="match status" value="1"/>
</dbReference>
<dbReference type="EMBL" id="JBBUKT010000003">
    <property type="protein sequence ID" value="MEK7950746.1"/>
    <property type="molecule type" value="Genomic_DNA"/>
</dbReference>
<accession>A0ABU9AUC8</accession>
<comment type="caution">
    <text evidence="7">The sequence shown here is derived from an EMBL/GenBank/DDBJ whole genome shotgun (WGS) entry which is preliminary data.</text>
</comment>
<name>A0ABU9AUC8_9BACT</name>
<comment type="similarity">
    <text evidence="5">Belongs to the globin family.</text>
</comment>
<reference evidence="7 8" key="1">
    <citation type="submission" date="2024-04" db="EMBL/GenBank/DDBJ databases">
        <title>Luteolibacter sp. isolated from soil.</title>
        <authorList>
            <person name="An J."/>
        </authorList>
    </citation>
    <scope>NUCLEOTIDE SEQUENCE [LARGE SCALE GENOMIC DNA]</scope>
    <source>
        <strain evidence="7 8">Y139</strain>
    </source>
</reference>
<evidence type="ECO:0000313" key="7">
    <source>
        <dbReference type="EMBL" id="MEK7950746.1"/>
    </source>
</evidence>
<keyword evidence="8" id="KW-1185">Reference proteome</keyword>
<feature type="domain" description="Globin" evidence="6">
    <location>
        <begin position="1"/>
        <end position="135"/>
    </location>
</feature>
<dbReference type="Gene3D" id="1.10.490.10">
    <property type="entry name" value="Globins"/>
    <property type="match status" value="1"/>
</dbReference>